<dbReference type="OrthoDB" id="210273at2"/>
<evidence type="ECO:0008006" key="4">
    <source>
        <dbReference type="Google" id="ProtNLM"/>
    </source>
</evidence>
<dbReference type="Proteomes" id="UP000319432">
    <property type="component" value="Chromosome"/>
</dbReference>
<organism evidence="2 3">
    <name type="scientific">Brevibacillus laterosporus</name>
    <name type="common">Bacillus laterosporus</name>
    <dbReference type="NCBI Taxonomy" id="1465"/>
    <lineage>
        <taxon>Bacteria</taxon>
        <taxon>Bacillati</taxon>
        <taxon>Bacillota</taxon>
        <taxon>Bacilli</taxon>
        <taxon>Bacillales</taxon>
        <taxon>Paenibacillaceae</taxon>
        <taxon>Brevibacillus</taxon>
    </lineage>
</organism>
<feature type="chain" id="PRO_5021995066" description="WG repeat-containing protein" evidence="1">
    <location>
        <begin position="27"/>
        <end position="412"/>
    </location>
</feature>
<reference evidence="2 3" key="1">
    <citation type="submission" date="2018-11" db="EMBL/GenBank/DDBJ databases">
        <title>Phylogenetic determinants of toxin gene distribution in genomes of Brevibacillus laterosporus.</title>
        <authorList>
            <person name="Glare T.R."/>
            <person name="Durrant A."/>
            <person name="Berry C."/>
            <person name="Palma L."/>
            <person name="Ormskirk M."/>
            <person name="Cox M.O."/>
        </authorList>
    </citation>
    <scope>NUCLEOTIDE SEQUENCE [LARGE SCALE GENOMIC DNA]</scope>
    <source>
        <strain evidence="2 3">1821L</strain>
    </source>
</reference>
<sequence length="412" mass="47316">MKSTKHFKIILSLCLTFLLVPHVVQAEQQITTMSADIPTEKEIQVPPGLTEPFFVPFMRPLLDADPLFKGRQPFPFFALVSPTGKIIASQEFTDWPGYISPLRNGYGFFKTGAMFKYSEYIIYDKQGNIQEMASYDNSFSQIDGEWFLSSDNGQSYFYNVRTKTTKQLTGEEQWWSISDQYTGKIAYDIHHYPFVQYQKSNGIITSHKFGLKDMNGKVFCKPFFDEYMGYSEGLHRVKINGMTHFITHEGKVVLKPSRNYKVESNFHSGVIIVSGKKDKEEFYLLMDKKGAFVSKKYAFIKETNDGQFIAVSKTNDGFFFQKINAMDKATTTLSYKLDKPEELKQLNQTGKLYHTDTHIITDIANQQPFPFSHKLLTPPRNETVAIEYTIAGIKRMGVFTHGGKQIYARQVK</sequence>
<keyword evidence="3" id="KW-1185">Reference proteome</keyword>
<keyword evidence="1" id="KW-0732">Signal</keyword>
<name>A0A518VCX9_BRELA</name>
<evidence type="ECO:0000256" key="1">
    <source>
        <dbReference type="SAM" id="SignalP"/>
    </source>
</evidence>
<evidence type="ECO:0000313" key="2">
    <source>
        <dbReference type="EMBL" id="QDX94844.1"/>
    </source>
</evidence>
<protein>
    <recommendedName>
        <fullName evidence="4">WG repeat-containing protein</fullName>
    </recommendedName>
</protein>
<accession>A0A518VCX9</accession>
<gene>
    <name evidence="2" type="ORF">EEL30_22675</name>
</gene>
<dbReference type="AlphaFoldDB" id="A0A518VCX9"/>
<evidence type="ECO:0000313" key="3">
    <source>
        <dbReference type="Proteomes" id="UP000319432"/>
    </source>
</evidence>
<proteinExistence type="predicted"/>
<feature type="signal peptide" evidence="1">
    <location>
        <begin position="1"/>
        <end position="26"/>
    </location>
</feature>
<dbReference type="EMBL" id="CP033464">
    <property type="protein sequence ID" value="QDX94844.1"/>
    <property type="molecule type" value="Genomic_DNA"/>
</dbReference>